<proteinExistence type="predicted"/>
<accession>A0ABN3Y7H5</accession>
<evidence type="ECO:0000313" key="3">
    <source>
        <dbReference type="Proteomes" id="UP001499930"/>
    </source>
</evidence>
<feature type="region of interest" description="Disordered" evidence="1">
    <location>
        <begin position="39"/>
        <end position="87"/>
    </location>
</feature>
<evidence type="ECO:0000256" key="1">
    <source>
        <dbReference type="SAM" id="MobiDB-lite"/>
    </source>
</evidence>
<reference evidence="2 3" key="1">
    <citation type="journal article" date="2019" name="Int. J. Syst. Evol. Microbiol.">
        <title>The Global Catalogue of Microorganisms (GCM) 10K type strain sequencing project: providing services to taxonomists for standard genome sequencing and annotation.</title>
        <authorList>
            <consortium name="The Broad Institute Genomics Platform"/>
            <consortium name="The Broad Institute Genome Sequencing Center for Infectious Disease"/>
            <person name="Wu L."/>
            <person name="Ma J."/>
        </authorList>
    </citation>
    <scope>NUCLEOTIDE SEQUENCE [LARGE SCALE GENOMIC DNA]</scope>
    <source>
        <strain evidence="2 3">JCM 3106</strain>
    </source>
</reference>
<dbReference type="Proteomes" id="UP001499930">
    <property type="component" value="Unassembled WGS sequence"/>
</dbReference>
<evidence type="ECO:0000313" key="2">
    <source>
        <dbReference type="EMBL" id="GAA3013252.1"/>
    </source>
</evidence>
<gene>
    <name evidence="2" type="ORF">GCM10017559_40510</name>
</gene>
<comment type="caution">
    <text evidence="2">The sequence shown here is derived from an EMBL/GenBank/DDBJ whole genome shotgun (WGS) entry which is preliminary data.</text>
</comment>
<dbReference type="EMBL" id="BAAAWD010000010">
    <property type="protein sequence ID" value="GAA3013252.1"/>
    <property type="molecule type" value="Genomic_DNA"/>
</dbReference>
<sequence length="87" mass="9225">MGIYIVKALERSKTDERVVPHRGWAGHRGRDTDGALRLSSRATEASSRATGAGGRLGLLPSGRPVTGRGEEASPARMAWEDTVALPS</sequence>
<name>A0ABN3Y7H5_9ACTN</name>
<feature type="compositionally biased region" description="Low complexity" evidence="1">
    <location>
        <begin position="39"/>
        <end position="50"/>
    </location>
</feature>
<protein>
    <submittedName>
        <fullName evidence="2">Uncharacterized protein</fullName>
    </submittedName>
</protein>
<keyword evidence="3" id="KW-1185">Reference proteome</keyword>
<organism evidence="2 3">
    <name type="scientific">Streptosporangium longisporum</name>
    <dbReference type="NCBI Taxonomy" id="46187"/>
    <lineage>
        <taxon>Bacteria</taxon>
        <taxon>Bacillati</taxon>
        <taxon>Actinomycetota</taxon>
        <taxon>Actinomycetes</taxon>
        <taxon>Streptosporangiales</taxon>
        <taxon>Streptosporangiaceae</taxon>
        <taxon>Streptosporangium</taxon>
    </lineage>
</organism>